<evidence type="ECO:0000313" key="3">
    <source>
        <dbReference type="Proteomes" id="UP001163046"/>
    </source>
</evidence>
<dbReference type="SMART" id="SM00031">
    <property type="entry name" value="DED"/>
    <property type="match status" value="1"/>
</dbReference>
<dbReference type="EMBL" id="MU825902">
    <property type="protein sequence ID" value="KAJ7383283.1"/>
    <property type="molecule type" value="Genomic_DNA"/>
</dbReference>
<evidence type="ECO:0000259" key="1">
    <source>
        <dbReference type="PROSITE" id="PS50168"/>
    </source>
</evidence>
<dbReference type="SUPFAM" id="SSF47986">
    <property type="entry name" value="DEATH domain"/>
    <property type="match status" value="1"/>
</dbReference>
<name>A0A9W9ZK98_9CNID</name>
<accession>A0A9W9ZK98</accession>
<dbReference type="PROSITE" id="PS50168">
    <property type="entry name" value="DED"/>
    <property type="match status" value="1"/>
</dbReference>
<dbReference type="Pfam" id="PF01335">
    <property type="entry name" value="DED"/>
    <property type="match status" value="1"/>
</dbReference>
<sequence length="273" mass="31559">MLSSSLRTVTDKLRQAYKGVLLQISHNLDREHQKELRYYCSGLIPMHDTDTIDILRALEHEGKISWEDVDLLKDALCKIIRLDMVKKLTDFEIKRDLTLLLDFYVRKIQGLDLCCRCSVGVKRVAGHLVRLMEIVRDTVDIRATSLTVESSNDIRRALVEFDEEFDSGELTFSAWNEFTMLVLIAGEIIAVASEKKERREPVVELCFAAADELCSRMTEMGSWEEFCVQVKERYNLVYHRNMESNPCLSLQKRRAEVVQQLAAIFFPVDKGYN</sequence>
<reference evidence="2" key="1">
    <citation type="submission" date="2023-01" db="EMBL/GenBank/DDBJ databases">
        <title>Genome assembly of the deep-sea coral Lophelia pertusa.</title>
        <authorList>
            <person name="Herrera S."/>
            <person name="Cordes E."/>
        </authorList>
    </citation>
    <scope>NUCLEOTIDE SEQUENCE</scope>
    <source>
        <strain evidence="2">USNM1676648</strain>
        <tissue evidence="2">Polyp</tissue>
    </source>
</reference>
<dbReference type="Gene3D" id="1.10.533.10">
    <property type="entry name" value="Death Domain, Fas"/>
    <property type="match status" value="1"/>
</dbReference>
<keyword evidence="3" id="KW-1185">Reference proteome</keyword>
<dbReference type="Proteomes" id="UP001163046">
    <property type="component" value="Unassembled WGS sequence"/>
</dbReference>
<dbReference type="AlphaFoldDB" id="A0A9W9ZK98"/>
<organism evidence="2 3">
    <name type="scientific">Desmophyllum pertusum</name>
    <dbReference type="NCBI Taxonomy" id="174260"/>
    <lineage>
        <taxon>Eukaryota</taxon>
        <taxon>Metazoa</taxon>
        <taxon>Cnidaria</taxon>
        <taxon>Anthozoa</taxon>
        <taxon>Hexacorallia</taxon>
        <taxon>Scleractinia</taxon>
        <taxon>Caryophylliina</taxon>
        <taxon>Caryophylliidae</taxon>
        <taxon>Desmophyllum</taxon>
    </lineage>
</organism>
<comment type="caution">
    <text evidence="2">The sequence shown here is derived from an EMBL/GenBank/DDBJ whole genome shotgun (WGS) entry which is preliminary data.</text>
</comment>
<feature type="domain" description="DED" evidence="1">
    <location>
        <begin position="16"/>
        <end position="90"/>
    </location>
</feature>
<dbReference type="InterPro" id="IPR001875">
    <property type="entry name" value="DED_dom"/>
</dbReference>
<dbReference type="InterPro" id="IPR011029">
    <property type="entry name" value="DEATH-like_dom_sf"/>
</dbReference>
<proteinExistence type="predicted"/>
<dbReference type="GO" id="GO:0042981">
    <property type="term" value="P:regulation of apoptotic process"/>
    <property type="evidence" value="ECO:0007669"/>
    <property type="project" value="InterPro"/>
</dbReference>
<dbReference type="OrthoDB" id="5976792at2759"/>
<protein>
    <recommendedName>
        <fullName evidence="1">DED domain-containing protein</fullName>
    </recommendedName>
</protein>
<gene>
    <name evidence="2" type="ORF">OS493_029248</name>
</gene>
<evidence type="ECO:0000313" key="2">
    <source>
        <dbReference type="EMBL" id="KAJ7383283.1"/>
    </source>
</evidence>